<evidence type="ECO:0000256" key="1">
    <source>
        <dbReference type="SAM" id="MobiDB-lite"/>
    </source>
</evidence>
<dbReference type="Proteomes" id="UP001180616">
    <property type="component" value="Chromosome"/>
</dbReference>
<reference evidence="2" key="1">
    <citation type="submission" date="2023-09" db="EMBL/GenBank/DDBJ databases">
        <authorList>
            <consortium name="CW5 consortium"/>
            <person name="Lu C.-W."/>
        </authorList>
    </citation>
    <scope>NUCLEOTIDE SEQUENCE</scope>
    <source>
        <strain evidence="2">KPS</strain>
    </source>
</reference>
<feature type="compositionally biased region" description="Low complexity" evidence="1">
    <location>
        <begin position="89"/>
        <end position="103"/>
    </location>
</feature>
<gene>
    <name evidence="2" type="ORF">KPS_001922</name>
</gene>
<protein>
    <submittedName>
        <fullName evidence="2">Uncharacterized protein</fullName>
    </submittedName>
</protein>
<name>A0ABY9QYH3_9BACT</name>
<dbReference type="RefSeq" id="WP_309540075.1">
    <property type="nucleotide sequence ID" value="NZ_CP133659.1"/>
</dbReference>
<feature type="compositionally biased region" description="Basic residues" evidence="1">
    <location>
        <begin position="104"/>
        <end position="115"/>
    </location>
</feature>
<organism evidence="2 3">
    <name type="scientific">Nitratidesulfovibrio liaohensis</name>
    <dbReference type="NCBI Taxonomy" id="2604158"/>
    <lineage>
        <taxon>Bacteria</taxon>
        <taxon>Pseudomonadati</taxon>
        <taxon>Thermodesulfobacteriota</taxon>
        <taxon>Desulfovibrionia</taxon>
        <taxon>Desulfovibrionales</taxon>
        <taxon>Desulfovibrionaceae</taxon>
        <taxon>Nitratidesulfovibrio</taxon>
    </lineage>
</organism>
<proteinExistence type="predicted"/>
<evidence type="ECO:0000313" key="2">
    <source>
        <dbReference type="EMBL" id="WMW63952.1"/>
    </source>
</evidence>
<keyword evidence="3" id="KW-1185">Reference proteome</keyword>
<accession>A0ABY9QYH3</accession>
<evidence type="ECO:0000313" key="3">
    <source>
        <dbReference type="Proteomes" id="UP001180616"/>
    </source>
</evidence>
<feature type="region of interest" description="Disordered" evidence="1">
    <location>
        <begin position="68"/>
        <end position="115"/>
    </location>
</feature>
<dbReference type="EMBL" id="CP133659">
    <property type="protein sequence ID" value="WMW63952.1"/>
    <property type="molecule type" value="Genomic_DNA"/>
</dbReference>
<sequence>MYQIALKMLLANRGKYLGMVLSLAFTSLIMTQQPAVFASILTRTYGLIDDIAIADIWVMDPRGPVGGGVEGHARHAPVAGAQRQRRGMGRAPAQGPAEGAPARRQYRGVRAHRRG</sequence>